<accession>I8INM4</accession>
<gene>
    <name evidence="2" type="ORF">Ao3042_02649</name>
</gene>
<dbReference type="EMBL" id="AKHY01000112">
    <property type="protein sequence ID" value="EIT80856.1"/>
    <property type="molecule type" value="Genomic_DNA"/>
</dbReference>
<protein>
    <submittedName>
        <fullName evidence="2">Uncharacterized protein</fullName>
    </submittedName>
</protein>
<comment type="caution">
    <text evidence="2">The sequence shown here is derived from an EMBL/GenBank/DDBJ whole genome shotgun (WGS) entry which is preliminary data.</text>
</comment>
<evidence type="ECO:0000313" key="2">
    <source>
        <dbReference type="EMBL" id="EIT80856.1"/>
    </source>
</evidence>
<organism evidence="2 3">
    <name type="scientific">Aspergillus oryzae (strain 3.042)</name>
    <name type="common">Yellow koji mold</name>
    <dbReference type="NCBI Taxonomy" id="1160506"/>
    <lineage>
        <taxon>Eukaryota</taxon>
        <taxon>Fungi</taxon>
        <taxon>Dikarya</taxon>
        <taxon>Ascomycota</taxon>
        <taxon>Pezizomycotina</taxon>
        <taxon>Eurotiomycetes</taxon>
        <taxon>Eurotiomycetidae</taxon>
        <taxon>Eurotiales</taxon>
        <taxon>Aspergillaceae</taxon>
        <taxon>Aspergillus</taxon>
        <taxon>Aspergillus subgen. Circumdati</taxon>
    </lineage>
</organism>
<proteinExistence type="predicted"/>
<dbReference type="AlphaFoldDB" id="I8INM4"/>
<feature type="region of interest" description="Disordered" evidence="1">
    <location>
        <begin position="1"/>
        <end position="65"/>
    </location>
</feature>
<dbReference type="Proteomes" id="UP000002812">
    <property type="component" value="Unassembled WGS sequence"/>
</dbReference>
<sequence>MSMPESPGRPSMGPTPSISSSSSLTTSPSSSGKSSSVEWRKRSGVSSRSSSRSETEVAEDISSSSVSPRVEMSDVSLNITAVCVSLLRGRNMYLMTRLDAGKFRSISAIEDVRAAMKFFSNIVFASCLVEDGKAVSASDINLEYLASKGSFDVLASLYARSACSRTNLRTKASSGSSSSFEFCSLRRLPVPPNSPVFVHSATSTRIVQADVLARFLNTTDSSCSIVPIGTSAFSSGSALREKLINSTFVRLYDERSSIGWSSALNAGFSAFLELRVACKSVVETEGEGSSVAISTSVWVSDCSGADVSVASVEGSLSSTSL</sequence>
<dbReference type="HOGENOM" id="CLU_865926_0_0_1"/>
<evidence type="ECO:0000313" key="3">
    <source>
        <dbReference type="Proteomes" id="UP000002812"/>
    </source>
</evidence>
<name>I8INM4_ASPO3</name>
<evidence type="ECO:0000256" key="1">
    <source>
        <dbReference type="SAM" id="MobiDB-lite"/>
    </source>
</evidence>
<reference evidence="3" key="2">
    <citation type="submission" date="2012-06" db="EMBL/GenBank/DDBJ databases">
        <title>Comparative genomic analyses of Aspergillus oryzae 3.042 and A. oryzae RIB40 for soy-sauce fermentation.</title>
        <authorList>
            <person name="Zhao G."/>
            <person name="Hou L."/>
            <person name="Wang C."/>
            <person name="Cao X."/>
        </authorList>
    </citation>
    <scope>NUCLEOTIDE SEQUENCE [LARGE SCALE GENOMIC DNA]</scope>
    <source>
        <strain evidence="3">3.042</strain>
    </source>
</reference>
<feature type="compositionally biased region" description="Low complexity" evidence="1">
    <location>
        <begin position="10"/>
        <end position="36"/>
    </location>
</feature>
<reference evidence="2 3" key="1">
    <citation type="journal article" date="2012" name="Eukaryot. Cell">
        <title>Draft genome sequence of Aspergillus oryzae strain 3.042.</title>
        <authorList>
            <person name="Zhao G."/>
            <person name="Yao Y."/>
            <person name="Qi W."/>
            <person name="Wang C."/>
            <person name="Hou L."/>
            <person name="Zeng B."/>
            <person name="Cao X."/>
        </authorList>
    </citation>
    <scope>NUCLEOTIDE SEQUENCE [LARGE SCALE GENOMIC DNA]</scope>
    <source>
        <strain evidence="2 3">3.042</strain>
    </source>
</reference>